<dbReference type="PANTHER" id="PTHR20855">
    <property type="entry name" value="ADIPOR/PROGESTIN RECEPTOR-RELATED"/>
    <property type="match status" value="1"/>
</dbReference>
<feature type="binding site" evidence="7">
    <location>
        <position position="191"/>
    </location>
    <ligand>
        <name>Zn(2+)</name>
        <dbReference type="ChEBI" id="CHEBI:29105"/>
    </ligand>
</feature>
<dbReference type="NCBIfam" id="TIGR01065">
    <property type="entry name" value="hlyIII"/>
    <property type="match status" value="1"/>
</dbReference>
<dbReference type="AlphaFoldDB" id="A0A5B7SU63"/>
<feature type="transmembrane region" description="Helical" evidence="8">
    <location>
        <begin position="132"/>
        <end position="149"/>
    </location>
</feature>
<feature type="transmembrane region" description="Helical" evidence="8">
    <location>
        <begin position="107"/>
        <end position="125"/>
    </location>
</feature>
<evidence type="ECO:0000256" key="4">
    <source>
        <dbReference type="ARBA" id="ARBA00022692"/>
    </source>
</evidence>
<evidence type="ECO:0000256" key="3">
    <source>
        <dbReference type="ARBA" id="ARBA00022475"/>
    </source>
</evidence>
<evidence type="ECO:0000313" key="9">
    <source>
        <dbReference type="EMBL" id="QCX00558.1"/>
    </source>
</evidence>
<comment type="similarity">
    <text evidence="2">Belongs to the UPF0073 (Hly-III) family.</text>
</comment>
<dbReference type="GO" id="GO:0046872">
    <property type="term" value="F:metal ion binding"/>
    <property type="evidence" value="ECO:0007669"/>
    <property type="project" value="UniProtKB-KW"/>
</dbReference>
<proteinExistence type="inferred from homology"/>
<gene>
    <name evidence="9" type="ORF">FGM00_10700</name>
</gene>
<feature type="transmembrane region" description="Helical" evidence="8">
    <location>
        <begin position="82"/>
        <end position="101"/>
    </location>
</feature>
<dbReference type="InterPro" id="IPR005744">
    <property type="entry name" value="Hy-lIII"/>
</dbReference>
<keyword evidence="4 8" id="KW-0812">Transmembrane</keyword>
<dbReference type="GO" id="GO:0005886">
    <property type="term" value="C:plasma membrane"/>
    <property type="evidence" value="ECO:0007669"/>
    <property type="project" value="UniProtKB-SubCell"/>
</dbReference>
<evidence type="ECO:0000313" key="10">
    <source>
        <dbReference type="Proteomes" id="UP000310017"/>
    </source>
</evidence>
<evidence type="ECO:0000256" key="1">
    <source>
        <dbReference type="ARBA" id="ARBA00004651"/>
    </source>
</evidence>
<feature type="transmembrane region" description="Helical" evidence="8">
    <location>
        <begin position="12"/>
        <end position="34"/>
    </location>
</feature>
<comment type="subcellular location">
    <subcellularLocation>
        <location evidence="1">Cell membrane</location>
        <topology evidence="1">Multi-pass membrane protein</topology>
    </subcellularLocation>
</comment>
<evidence type="ECO:0000256" key="7">
    <source>
        <dbReference type="PIRSR" id="PIRSR604254-1"/>
    </source>
</evidence>
<feature type="binding site" evidence="7">
    <location>
        <position position="187"/>
    </location>
    <ligand>
        <name>Zn(2+)</name>
        <dbReference type="ChEBI" id="CHEBI:29105"/>
    </ligand>
</feature>
<evidence type="ECO:0000256" key="8">
    <source>
        <dbReference type="SAM" id="Phobius"/>
    </source>
</evidence>
<dbReference type="GO" id="GO:0140911">
    <property type="term" value="F:pore-forming activity"/>
    <property type="evidence" value="ECO:0007669"/>
    <property type="project" value="InterPro"/>
</dbReference>
<dbReference type="OrthoDB" id="9813689at2"/>
<name>A0A5B7SU63_9FLAO</name>
<dbReference type="PANTHER" id="PTHR20855:SF3">
    <property type="entry name" value="LD03007P"/>
    <property type="match status" value="1"/>
</dbReference>
<keyword evidence="6 8" id="KW-0472">Membrane</keyword>
<dbReference type="InterPro" id="IPR004254">
    <property type="entry name" value="AdipoR/HlyIII-related"/>
</dbReference>
<sequence>MGNESTYRTEERLNVVSHAIGILLGIVGLVLLLRQDSHKTAFAGFSIIVYSLSFILLFSASTAYHAVSSPILKRRLRVLDHIGIYILIAGTYTPLALITLFHASGWTLFYIVWGIAALGTVLKIFFTGKYELISLILYLAMGWLVVFDYENVLDYVPSIGINLLFLGGAFYTIGTLFYAIKKIPYNHFIWHVFVLAGAVSHWFFIYYGVV</sequence>
<feature type="transmembrane region" description="Helical" evidence="8">
    <location>
        <begin position="155"/>
        <end position="179"/>
    </location>
</feature>
<keyword evidence="3" id="KW-1003">Cell membrane</keyword>
<dbReference type="KEGG" id="asag:FGM00_10700"/>
<feature type="transmembrane region" description="Helical" evidence="8">
    <location>
        <begin position="40"/>
        <end position="61"/>
    </location>
</feature>
<feature type="binding site" evidence="7">
    <location>
        <position position="65"/>
    </location>
    <ligand>
        <name>Zn(2+)</name>
        <dbReference type="ChEBI" id="CHEBI:29105"/>
    </ligand>
</feature>
<accession>A0A5B7SU63</accession>
<dbReference type="Proteomes" id="UP000310017">
    <property type="component" value="Chromosome"/>
</dbReference>
<keyword evidence="10" id="KW-1185">Reference proteome</keyword>
<dbReference type="Pfam" id="PF03006">
    <property type="entry name" value="HlyIII"/>
    <property type="match status" value="1"/>
</dbReference>
<evidence type="ECO:0000256" key="5">
    <source>
        <dbReference type="ARBA" id="ARBA00022989"/>
    </source>
</evidence>
<protein>
    <submittedName>
        <fullName evidence="9">Hemolysin III family protein</fullName>
    </submittedName>
</protein>
<evidence type="ECO:0000256" key="2">
    <source>
        <dbReference type="ARBA" id="ARBA00008488"/>
    </source>
</evidence>
<organism evidence="9 10">
    <name type="scientific">Aggregatimonas sangjinii</name>
    <dbReference type="NCBI Taxonomy" id="2583587"/>
    <lineage>
        <taxon>Bacteria</taxon>
        <taxon>Pseudomonadati</taxon>
        <taxon>Bacteroidota</taxon>
        <taxon>Flavobacteriia</taxon>
        <taxon>Flavobacteriales</taxon>
        <taxon>Flavobacteriaceae</taxon>
        <taxon>Aggregatimonas</taxon>
    </lineage>
</organism>
<dbReference type="RefSeq" id="WP_138852903.1">
    <property type="nucleotide sequence ID" value="NZ_CP040710.1"/>
</dbReference>
<feature type="transmembrane region" description="Helical" evidence="8">
    <location>
        <begin position="188"/>
        <end position="209"/>
    </location>
</feature>
<dbReference type="EMBL" id="CP040710">
    <property type="protein sequence ID" value="QCX00558.1"/>
    <property type="molecule type" value="Genomic_DNA"/>
</dbReference>
<evidence type="ECO:0000256" key="6">
    <source>
        <dbReference type="ARBA" id="ARBA00023136"/>
    </source>
</evidence>
<keyword evidence="7" id="KW-0479">Metal-binding</keyword>
<keyword evidence="7" id="KW-0862">Zinc</keyword>
<keyword evidence="5 8" id="KW-1133">Transmembrane helix</keyword>
<reference evidence="9 10" key="1">
    <citation type="submission" date="2019-05" db="EMBL/GenBank/DDBJ databases">
        <title>Genome sequencing of F202Z8.</title>
        <authorList>
            <person name="Kwon Y.M."/>
        </authorList>
    </citation>
    <scope>NUCLEOTIDE SEQUENCE [LARGE SCALE GENOMIC DNA]</scope>
    <source>
        <strain evidence="9 10">F202Z8</strain>
    </source>
</reference>